<reference evidence="1 2" key="1">
    <citation type="journal article" date="2018" name="Mol. Biol. Evol.">
        <title>Broad Genomic Sampling Reveals a Smut Pathogenic Ancestry of the Fungal Clade Ustilaginomycotina.</title>
        <authorList>
            <person name="Kijpornyongpan T."/>
            <person name="Mondo S.J."/>
            <person name="Barry K."/>
            <person name="Sandor L."/>
            <person name="Lee J."/>
            <person name="Lipzen A."/>
            <person name="Pangilinan J."/>
            <person name="LaButti K."/>
            <person name="Hainaut M."/>
            <person name="Henrissat B."/>
            <person name="Grigoriev I.V."/>
            <person name="Spatafora J.W."/>
            <person name="Aime M.C."/>
        </authorList>
    </citation>
    <scope>NUCLEOTIDE SEQUENCE [LARGE SCALE GENOMIC DNA]</scope>
    <source>
        <strain evidence="1 2">SA 807</strain>
    </source>
</reference>
<proteinExistence type="predicted"/>
<keyword evidence="2" id="KW-1185">Reference proteome</keyword>
<gene>
    <name evidence="1" type="ORF">IE53DRAFT_367418</name>
</gene>
<evidence type="ECO:0000313" key="1">
    <source>
        <dbReference type="EMBL" id="PWN52195.1"/>
    </source>
</evidence>
<evidence type="ECO:0000313" key="2">
    <source>
        <dbReference type="Proteomes" id="UP000245626"/>
    </source>
</evidence>
<name>A0ACD0P273_9BASI</name>
<protein>
    <submittedName>
        <fullName evidence="1">Uncharacterized protein</fullName>
    </submittedName>
</protein>
<accession>A0ACD0P273</accession>
<sequence>MMLSKSIKLALISMTLLVTKASCEFESVLCRPEEDPNVCENYVVCLTGSKLDFYGVDAYSSLRKKECPDSVFHSRPNIEGCFTSSMEDPKGEKFREEAMRICRKAGEVEAFNIASEPHASFCLPTKDQPINRDSLCKNGVRCDQINSPNPFNEVLKEYTCLYKVGEAYAFECYLYEVGKEQLRKMVFEECMAAQASRAKKYSGIARDGAQYNCENFVACDRGDNRNKVDPWGAYNPARCDRKVYQDVQFMCFTDDVNGEEFRVDTFRLCEADQARFYYKDTRRLGWKCPSGSRTGTDTGFGIPCN</sequence>
<dbReference type="EMBL" id="KZ819791">
    <property type="protein sequence ID" value="PWN52195.1"/>
    <property type="molecule type" value="Genomic_DNA"/>
</dbReference>
<organism evidence="1 2">
    <name type="scientific">Violaceomyces palustris</name>
    <dbReference type="NCBI Taxonomy" id="1673888"/>
    <lineage>
        <taxon>Eukaryota</taxon>
        <taxon>Fungi</taxon>
        <taxon>Dikarya</taxon>
        <taxon>Basidiomycota</taxon>
        <taxon>Ustilaginomycotina</taxon>
        <taxon>Ustilaginomycetes</taxon>
        <taxon>Violaceomycetales</taxon>
        <taxon>Violaceomycetaceae</taxon>
        <taxon>Violaceomyces</taxon>
    </lineage>
</organism>
<dbReference type="Proteomes" id="UP000245626">
    <property type="component" value="Unassembled WGS sequence"/>
</dbReference>